<evidence type="ECO:0000256" key="5">
    <source>
        <dbReference type="ARBA" id="ARBA00049880"/>
    </source>
</evidence>
<organism evidence="7 8">
    <name type="scientific">Chroococcidiopsis thermalis (strain PCC 7203)</name>
    <dbReference type="NCBI Taxonomy" id="251229"/>
    <lineage>
        <taxon>Bacteria</taxon>
        <taxon>Bacillati</taxon>
        <taxon>Cyanobacteriota</taxon>
        <taxon>Cyanophyceae</taxon>
        <taxon>Chroococcidiopsidales</taxon>
        <taxon>Chroococcidiopsidaceae</taxon>
        <taxon>Chroococcidiopsis</taxon>
    </lineage>
</organism>
<proteinExistence type="predicted"/>
<gene>
    <name evidence="7" type="ORF">Chro_4441</name>
</gene>
<keyword evidence="3 7" id="KW-0808">Transferase</keyword>
<feature type="domain" description="N-acetyltransferase" evidence="6">
    <location>
        <begin position="90"/>
        <end position="148"/>
    </location>
</feature>
<protein>
    <submittedName>
        <fullName evidence="7">GCN5-related N-acetyltransferase</fullName>
    </submittedName>
</protein>
<dbReference type="SUPFAM" id="SSF55729">
    <property type="entry name" value="Acyl-CoA N-acyltransferases (Nat)"/>
    <property type="match status" value="1"/>
</dbReference>
<dbReference type="RefSeq" id="WP_015156375.1">
    <property type="nucleotide sequence ID" value="NC_019695.1"/>
</dbReference>
<dbReference type="CDD" id="cd04301">
    <property type="entry name" value="NAT_SF"/>
    <property type="match status" value="1"/>
</dbReference>
<evidence type="ECO:0000313" key="7">
    <source>
        <dbReference type="EMBL" id="AFY89835.1"/>
    </source>
</evidence>
<keyword evidence="2" id="KW-1277">Toxin-antitoxin system</keyword>
<accession>K9U4V0</accession>
<reference evidence="7 8" key="1">
    <citation type="submission" date="2012-06" db="EMBL/GenBank/DDBJ databases">
        <title>Finished chromosome of genome of Chroococcidiopsis thermalis PCC 7203.</title>
        <authorList>
            <consortium name="US DOE Joint Genome Institute"/>
            <person name="Gugger M."/>
            <person name="Coursin T."/>
            <person name="Rippka R."/>
            <person name="Tandeau De Marsac N."/>
            <person name="Huntemann M."/>
            <person name="Wei C.-L."/>
            <person name="Han J."/>
            <person name="Detter J.C."/>
            <person name="Han C."/>
            <person name="Tapia R."/>
            <person name="Davenport K."/>
            <person name="Daligault H."/>
            <person name="Erkkila T."/>
            <person name="Gu W."/>
            <person name="Munk A.C.C."/>
            <person name="Teshima H."/>
            <person name="Xu Y."/>
            <person name="Chain P."/>
            <person name="Chen A."/>
            <person name="Krypides N."/>
            <person name="Mavromatis K."/>
            <person name="Markowitz V."/>
            <person name="Szeto E."/>
            <person name="Ivanova N."/>
            <person name="Mikhailova N."/>
            <person name="Ovchinnikova G."/>
            <person name="Pagani I."/>
            <person name="Pati A."/>
            <person name="Goodwin L."/>
            <person name="Peters L."/>
            <person name="Pitluck S."/>
            <person name="Woyke T."/>
            <person name="Kerfeld C."/>
        </authorList>
    </citation>
    <scope>NUCLEOTIDE SEQUENCE [LARGE SCALE GENOMIC DNA]</scope>
    <source>
        <strain evidence="7 8">PCC 7203</strain>
    </source>
</reference>
<dbReference type="OrthoDB" id="9799147at2"/>
<dbReference type="Proteomes" id="UP000010384">
    <property type="component" value="Chromosome"/>
</dbReference>
<dbReference type="EMBL" id="CP003597">
    <property type="protein sequence ID" value="AFY89835.1"/>
    <property type="molecule type" value="Genomic_DNA"/>
</dbReference>
<dbReference type="InParanoid" id="K9U4V0"/>
<evidence type="ECO:0000313" key="8">
    <source>
        <dbReference type="Proteomes" id="UP000010384"/>
    </source>
</evidence>
<dbReference type="PANTHER" id="PTHR36449:SF1">
    <property type="entry name" value="ACETYLTRANSFERASE"/>
    <property type="match status" value="1"/>
</dbReference>
<dbReference type="KEGG" id="cthe:Chro_4441"/>
<evidence type="ECO:0000256" key="2">
    <source>
        <dbReference type="ARBA" id="ARBA00022649"/>
    </source>
</evidence>
<dbReference type="PANTHER" id="PTHR36449">
    <property type="entry name" value="ACETYLTRANSFERASE-RELATED"/>
    <property type="match status" value="1"/>
</dbReference>
<sequence>MDFDYLIEPLGSEHNRAVFCCGVEKLDRYLQKQAGQDARNYVAIPYVLFDKTSNVVIGYYTLSGTSIIAGELPAQIVKKLPRSPSLPATLLGRLAVDENYRGKGLGEELLMDALYRSQSHANSVASMAVVVDAKDEKARSFYEYYDFIPFPDRPNRLFLPMTTIVKMFNYST</sequence>
<dbReference type="HOGENOM" id="CLU_101288_3_0_3"/>
<evidence type="ECO:0000256" key="1">
    <source>
        <dbReference type="ARBA" id="ARBA00022491"/>
    </source>
</evidence>
<dbReference type="Pfam" id="PF13508">
    <property type="entry name" value="Acetyltransf_7"/>
    <property type="match status" value="1"/>
</dbReference>
<dbReference type="InterPro" id="IPR016181">
    <property type="entry name" value="Acyl_CoA_acyltransferase"/>
</dbReference>
<keyword evidence="8" id="KW-1185">Reference proteome</keyword>
<dbReference type="InterPro" id="IPR000182">
    <property type="entry name" value="GNAT_dom"/>
</dbReference>
<dbReference type="AlphaFoldDB" id="K9U4V0"/>
<evidence type="ECO:0000256" key="4">
    <source>
        <dbReference type="ARBA" id="ARBA00023315"/>
    </source>
</evidence>
<dbReference type="eggNOG" id="COG0456">
    <property type="taxonomic scope" value="Bacteria"/>
</dbReference>
<dbReference type="Gene3D" id="3.40.630.30">
    <property type="match status" value="1"/>
</dbReference>
<dbReference type="STRING" id="251229.Chro_4441"/>
<evidence type="ECO:0000259" key="6">
    <source>
        <dbReference type="Pfam" id="PF13508"/>
    </source>
</evidence>
<comment type="catalytic activity">
    <reaction evidence="5">
        <text>glycyl-tRNA(Gly) + acetyl-CoA = N-acetylglycyl-tRNA(Gly) + CoA + H(+)</text>
        <dbReference type="Rhea" id="RHEA:81867"/>
        <dbReference type="Rhea" id="RHEA-COMP:9683"/>
        <dbReference type="Rhea" id="RHEA-COMP:19766"/>
        <dbReference type="ChEBI" id="CHEBI:15378"/>
        <dbReference type="ChEBI" id="CHEBI:57287"/>
        <dbReference type="ChEBI" id="CHEBI:57288"/>
        <dbReference type="ChEBI" id="CHEBI:78522"/>
        <dbReference type="ChEBI" id="CHEBI:232036"/>
    </reaction>
</comment>
<keyword evidence="1" id="KW-0678">Repressor</keyword>
<name>K9U4V0_CHRTP</name>
<evidence type="ECO:0000256" key="3">
    <source>
        <dbReference type="ARBA" id="ARBA00022679"/>
    </source>
</evidence>
<dbReference type="GO" id="GO:0016747">
    <property type="term" value="F:acyltransferase activity, transferring groups other than amino-acyl groups"/>
    <property type="evidence" value="ECO:0007669"/>
    <property type="project" value="InterPro"/>
</dbReference>
<keyword evidence="4" id="KW-0012">Acyltransferase</keyword>